<keyword evidence="5" id="KW-0238">DNA-binding</keyword>
<feature type="region of interest" description="Disordered" evidence="9">
    <location>
        <begin position="196"/>
        <end position="242"/>
    </location>
</feature>
<keyword evidence="6" id="KW-0804">Transcription</keyword>
<dbReference type="PROSITE" id="PS00463">
    <property type="entry name" value="ZN2_CY6_FUNGAL_1"/>
    <property type="match status" value="1"/>
</dbReference>
<dbReference type="PANTHER" id="PTHR31313:SF86">
    <property type="entry name" value="ZN(2)-C6 FUNGAL-TYPE DOMAIN-CONTAINING PROTEIN"/>
    <property type="match status" value="1"/>
</dbReference>
<dbReference type="InterPro" id="IPR036864">
    <property type="entry name" value="Zn2-C6_fun-type_DNA-bd_sf"/>
</dbReference>
<dbReference type="Pfam" id="PF00172">
    <property type="entry name" value="Zn_clus"/>
    <property type="match status" value="1"/>
</dbReference>
<evidence type="ECO:0000256" key="5">
    <source>
        <dbReference type="ARBA" id="ARBA00023125"/>
    </source>
</evidence>
<proteinExistence type="predicted"/>
<keyword evidence="2" id="KW-0479">Metal-binding</keyword>
<dbReference type="Pfam" id="PF04082">
    <property type="entry name" value="Fungal_trans"/>
    <property type="match status" value="1"/>
</dbReference>
<sequence length="951" mass="103130">MTHIREDSSIVSSSDHHSQSHHQQQQQTPRSTARACQFCRKRKIKCDALKPACTTCRSSNRTCSYHHGPVKPRPSTALLNAAREEKNELERMLVRLKRASTAREREALLGLVDVVNGKVHIRAPTEVERARNVLTGEAVAAEALVSMPTSEAAAAGGGISPSNMAMAVDPDLARHAGYPTPSGSRTRETASEDCAVPLDHVQGGRKQKGDEDHDEEDEDDDDDDDDSEDEDNNDNDDDDTIHVLPFEKRQYMGVLVPPTGPTFSLNNSQAAHAPPPPPPPPPPALSAAQETLRYQLIANAAMSRQQEYRLRLLPTIRGVPGDLALHLLDLHWNRQHHTYLLTYRPAFMRELVDGGNYCTDFLLYAVFACASKFSERIELRTDPADPETTGQDFFRRCEEIITRDAVLSQSRIPTIVGLLLLGSTYNARGLTSKGWLYTGYALRMVFDLGLHIETERSENHNPLTPGEVEDVEIRRRVFWGAFICEKLQSVYLGRPATIQLRDAHVSRDFLDTFEELEPWAPYVDPQSHTDATSMAAAGGRWNNAVTHSVSVFQQLCLLAKIMTNIINKIYFAPAASSGAQVATPTASAAAAPTSGSASPRPRSRRKMRRALRQIDNALVRWYRELPPHLVYEPWAVKGGGASTTTATPNLTILHTTYHCLVILLHCPFISAGTTTSSTTTTATTAAASSAHGEEATTAWKRCTTAARNITNLALAYRATYPLRKSNYMLSYAVYVACTIHVHNAAAVFGVNNSENSATTAVEYPQIPPHLGSNTTTASDPSLLLRASLVCLDELAVPNSGAADTARIIRKLMAAKGIPEHLGGGGGGGGGGGLVANTNGNTGNVAGNVVDAAAAHFFAGQHDMTSPHSGSGHVNHANGINMANDTVMQPAPPPPANPFDDTNFAWQLFDESPAFDPLAQLQSFSDFGLSGHDLLFGFMDGNFSPSEFMGAS</sequence>
<dbReference type="SUPFAM" id="SSF57701">
    <property type="entry name" value="Zn2/Cys6 DNA-binding domain"/>
    <property type="match status" value="1"/>
</dbReference>
<feature type="domain" description="Zn(2)-C6 fungal-type" evidence="10">
    <location>
        <begin position="35"/>
        <end position="65"/>
    </location>
</feature>
<evidence type="ECO:0000256" key="8">
    <source>
        <dbReference type="SAM" id="Coils"/>
    </source>
</evidence>
<evidence type="ECO:0000313" key="12">
    <source>
        <dbReference type="Proteomes" id="UP001642406"/>
    </source>
</evidence>
<dbReference type="Proteomes" id="UP001642406">
    <property type="component" value="Unassembled WGS sequence"/>
</dbReference>
<dbReference type="InterPro" id="IPR051615">
    <property type="entry name" value="Transcr_Regulatory_Elem"/>
</dbReference>
<comment type="subcellular location">
    <subcellularLocation>
        <location evidence="1">Nucleus</location>
    </subcellularLocation>
</comment>
<feature type="region of interest" description="Disordered" evidence="9">
    <location>
        <begin position="1"/>
        <end position="32"/>
    </location>
</feature>
<dbReference type="InterPro" id="IPR007219">
    <property type="entry name" value="XnlR_reg_dom"/>
</dbReference>
<evidence type="ECO:0000256" key="1">
    <source>
        <dbReference type="ARBA" id="ARBA00004123"/>
    </source>
</evidence>
<gene>
    <name evidence="11" type="ORF">SBRCBS47491_006811</name>
</gene>
<feature type="compositionally biased region" description="Polar residues" evidence="9">
    <location>
        <begin position="261"/>
        <end position="270"/>
    </location>
</feature>
<name>A0ABP0C969_9PEZI</name>
<reference evidence="11 12" key="1">
    <citation type="submission" date="2024-01" db="EMBL/GenBank/DDBJ databases">
        <authorList>
            <person name="Allen C."/>
            <person name="Tagirdzhanova G."/>
        </authorList>
    </citation>
    <scope>NUCLEOTIDE SEQUENCE [LARGE SCALE GENOMIC DNA]</scope>
</reference>
<evidence type="ECO:0000256" key="9">
    <source>
        <dbReference type="SAM" id="MobiDB-lite"/>
    </source>
</evidence>
<keyword evidence="3" id="KW-0862">Zinc</keyword>
<dbReference type="SMART" id="SM00906">
    <property type="entry name" value="Fungal_trans"/>
    <property type="match status" value="1"/>
</dbReference>
<feature type="coiled-coil region" evidence="8">
    <location>
        <begin position="79"/>
        <end position="106"/>
    </location>
</feature>
<evidence type="ECO:0000313" key="11">
    <source>
        <dbReference type="EMBL" id="CAK7228165.1"/>
    </source>
</evidence>
<keyword evidence="12" id="KW-1185">Reference proteome</keyword>
<evidence type="ECO:0000256" key="4">
    <source>
        <dbReference type="ARBA" id="ARBA00023015"/>
    </source>
</evidence>
<evidence type="ECO:0000256" key="3">
    <source>
        <dbReference type="ARBA" id="ARBA00022833"/>
    </source>
</evidence>
<dbReference type="InterPro" id="IPR001138">
    <property type="entry name" value="Zn2Cys6_DnaBD"/>
</dbReference>
<evidence type="ECO:0000256" key="6">
    <source>
        <dbReference type="ARBA" id="ARBA00023163"/>
    </source>
</evidence>
<feature type="region of interest" description="Disordered" evidence="9">
    <location>
        <begin position="585"/>
        <end position="607"/>
    </location>
</feature>
<dbReference type="PROSITE" id="PS50048">
    <property type="entry name" value="ZN2_CY6_FUNGAL_2"/>
    <property type="match status" value="1"/>
</dbReference>
<dbReference type="CDD" id="cd12148">
    <property type="entry name" value="fungal_TF_MHR"/>
    <property type="match status" value="1"/>
</dbReference>
<dbReference type="EMBL" id="CAWUHC010000070">
    <property type="protein sequence ID" value="CAK7228165.1"/>
    <property type="molecule type" value="Genomic_DNA"/>
</dbReference>
<comment type="caution">
    <text evidence="11">The sequence shown here is derived from an EMBL/GenBank/DDBJ whole genome shotgun (WGS) entry which is preliminary data.</text>
</comment>
<feature type="compositionally biased region" description="Acidic residues" evidence="9">
    <location>
        <begin position="212"/>
        <end position="239"/>
    </location>
</feature>
<feature type="compositionally biased region" description="Basic and acidic residues" evidence="9">
    <location>
        <begin position="1"/>
        <end position="18"/>
    </location>
</feature>
<accession>A0ABP0C969</accession>
<evidence type="ECO:0000259" key="10">
    <source>
        <dbReference type="PROSITE" id="PS50048"/>
    </source>
</evidence>
<feature type="compositionally biased region" description="Pro residues" evidence="9">
    <location>
        <begin position="273"/>
        <end position="284"/>
    </location>
</feature>
<feature type="compositionally biased region" description="Low complexity" evidence="9">
    <location>
        <begin position="585"/>
        <end position="600"/>
    </location>
</feature>
<keyword evidence="8" id="KW-0175">Coiled coil</keyword>
<feature type="region of interest" description="Disordered" evidence="9">
    <location>
        <begin position="255"/>
        <end position="286"/>
    </location>
</feature>
<dbReference type="SMART" id="SM00066">
    <property type="entry name" value="GAL4"/>
    <property type="match status" value="1"/>
</dbReference>
<protein>
    <recommendedName>
        <fullName evidence="10">Zn(2)-C6 fungal-type domain-containing protein</fullName>
    </recommendedName>
</protein>
<evidence type="ECO:0000256" key="2">
    <source>
        <dbReference type="ARBA" id="ARBA00022723"/>
    </source>
</evidence>
<keyword evidence="4" id="KW-0805">Transcription regulation</keyword>
<dbReference type="Gene3D" id="4.10.240.10">
    <property type="entry name" value="Zn(2)-C6 fungal-type DNA-binding domain"/>
    <property type="match status" value="1"/>
</dbReference>
<dbReference type="PANTHER" id="PTHR31313">
    <property type="entry name" value="TY1 ENHANCER ACTIVATOR"/>
    <property type="match status" value="1"/>
</dbReference>
<evidence type="ECO:0000256" key="7">
    <source>
        <dbReference type="ARBA" id="ARBA00023242"/>
    </source>
</evidence>
<dbReference type="CDD" id="cd00067">
    <property type="entry name" value="GAL4"/>
    <property type="match status" value="1"/>
</dbReference>
<organism evidence="11 12">
    <name type="scientific">Sporothrix bragantina</name>
    <dbReference type="NCBI Taxonomy" id="671064"/>
    <lineage>
        <taxon>Eukaryota</taxon>
        <taxon>Fungi</taxon>
        <taxon>Dikarya</taxon>
        <taxon>Ascomycota</taxon>
        <taxon>Pezizomycotina</taxon>
        <taxon>Sordariomycetes</taxon>
        <taxon>Sordariomycetidae</taxon>
        <taxon>Ophiostomatales</taxon>
        <taxon>Ophiostomataceae</taxon>
        <taxon>Sporothrix</taxon>
    </lineage>
</organism>
<keyword evidence="7" id="KW-0539">Nucleus</keyword>